<evidence type="ECO:0000313" key="2">
    <source>
        <dbReference type="EMBL" id="THG19251.1"/>
    </source>
</evidence>
<protein>
    <recommendedName>
        <fullName evidence="1">Serine aminopeptidase S33 domain-containing protein</fullName>
    </recommendedName>
</protein>
<sequence length="294" mass="32917">MAYEIEGVRYEEEFILNSRGMKLFTCRWLPANHEPKALIFLCHGYAMECSISMKGAGTRLAKAGFGVYGMDYEGHGKSSGLQGYVPCFEDLVTDCSDHYTSISERKENMKKLRILLGESMGGAVALLLHRKKPASWDGAVLVAPMCKIADDLRPNPLVIKVLTKLCSVIPTWKIIPTQDIVDVAFRDPEVRKEVSLPFLVVHGGDDKVTDPAVSKLLFETACSKDKTFKLYPGMWHSLTYGELPENIDAVFSDIVAWLDERVAARNAKLEYEQKLENDKFLQGNSSKEVFVVDL</sequence>
<accession>A0A4S4ER34</accession>
<keyword evidence="3" id="KW-1185">Reference proteome</keyword>
<dbReference type="AlphaFoldDB" id="A0A4S4ER34"/>
<evidence type="ECO:0000313" key="3">
    <source>
        <dbReference type="Proteomes" id="UP000306102"/>
    </source>
</evidence>
<organism evidence="2 3">
    <name type="scientific">Camellia sinensis var. sinensis</name>
    <name type="common">China tea</name>
    <dbReference type="NCBI Taxonomy" id="542762"/>
    <lineage>
        <taxon>Eukaryota</taxon>
        <taxon>Viridiplantae</taxon>
        <taxon>Streptophyta</taxon>
        <taxon>Embryophyta</taxon>
        <taxon>Tracheophyta</taxon>
        <taxon>Spermatophyta</taxon>
        <taxon>Magnoliopsida</taxon>
        <taxon>eudicotyledons</taxon>
        <taxon>Gunneridae</taxon>
        <taxon>Pentapetalae</taxon>
        <taxon>asterids</taxon>
        <taxon>Ericales</taxon>
        <taxon>Theaceae</taxon>
        <taxon>Camellia</taxon>
    </lineage>
</organism>
<dbReference type="STRING" id="542762.A0A4S4ER34"/>
<gene>
    <name evidence="2" type="ORF">TEA_029327</name>
</gene>
<dbReference type="PANTHER" id="PTHR11614">
    <property type="entry name" value="PHOSPHOLIPASE-RELATED"/>
    <property type="match status" value="1"/>
</dbReference>
<dbReference type="SUPFAM" id="SSF53474">
    <property type="entry name" value="alpha/beta-Hydrolases"/>
    <property type="match status" value="1"/>
</dbReference>
<dbReference type="Gene3D" id="3.40.50.1820">
    <property type="entry name" value="alpha/beta hydrolase"/>
    <property type="match status" value="1"/>
</dbReference>
<comment type="caution">
    <text evidence="2">The sequence shown here is derived from an EMBL/GenBank/DDBJ whole genome shotgun (WGS) entry which is preliminary data.</text>
</comment>
<proteinExistence type="predicted"/>
<name>A0A4S4ER34_CAMSN</name>
<dbReference type="InterPro" id="IPR051044">
    <property type="entry name" value="MAG_DAG_Lipase"/>
</dbReference>
<dbReference type="EMBL" id="SDRB02002499">
    <property type="protein sequence ID" value="THG19251.1"/>
    <property type="molecule type" value="Genomic_DNA"/>
</dbReference>
<dbReference type="Proteomes" id="UP000306102">
    <property type="component" value="Unassembled WGS sequence"/>
</dbReference>
<dbReference type="Pfam" id="PF12146">
    <property type="entry name" value="Hydrolase_4"/>
    <property type="match status" value="1"/>
</dbReference>
<feature type="domain" description="Serine aminopeptidase S33" evidence="1">
    <location>
        <begin position="34"/>
        <end position="193"/>
    </location>
</feature>
<dbReference type="InterPro" id="IPR029058">
    <property type="entry name" value="AB_hydrolase_fold"/>
</dbReference>
<reference evidence="2 3" key="1">
    <citation type="journal article" date="2018" name="Proc. Natl. Acad. Sci. U.S.A.">
        <title>Draft genome sequence of Camellia sinensis var. sinensis provides insights into the evolution of the tea genome and tea quality.</title>
        <authorList>
            <person name="Wei C."/>
            <person name="Yang H."/>
            <person name="Wang S."/>
            <person name="Zhao J."/>
            <person name="Liu C."/>
            <person name="Gao L."/>
            <person name="Xia E."/>
            <person name="Lu Y."/>
            <person name="Tai Y."/>
            <person name="She G."/>
            <person name="Sun J."/>
            <person name="Cao H."/>
            <person name="Tong W."/>
            <person name="Gao Q."/>
            <person name="Li Y."/>
            <person name="Deng W."/>
            <person name="Jiang X."/>
            <person name="Wang W."/>
            <person name="Chen Q."/>
            <person name="Zhang S."/>
            <person name="Li H."/>
            <person name="Wu J."/>
            <person name="Wang P."/>
            <person name="Li P."/>
            <person name="Shi C."/>
            <person name="Zheng F."/>
            <person name="Jian J."/>
            <person name="Huang B."/>
            <person name="Shan D."/>
            <person name="Shi M."/>
            <person name="Fang C."/>
            <person name="Yue Y."/>
            <person name="Li F."/>
            <person name="Li D."/>
            <person name="Wei S."/>
            <person name="Han B."/>
            <person name="Jiang C."/>
            <person name="Yin Y."/>
            <person name="Xia T."/>
            <person name="Zhang Z."/>
            <person name="Bennetzen J.L."/>
            <person name="Zhao S."/>
            <person name="Wan X."/>
        </authorList>
    </citation>
    <scope>NUCLEOTIDE SEQUENCE [LARGE SCALE GENOMIC DNA]</scope>
    <source>
        <strain evidence="3">cv. Shuchazao</strain>
        <tissue evidence="2">Leaf</tissue>
    </source>
</reference>
<evidence type="ECO:0000259" key="1">
    <source>
        <dbReference type="Pfam" id="PF12146"/>
    </source>
</evidence>
<dbReference type="InterPro" id="IPR022742">
    <property type="entry name" value="Hydrolase_4"/>
</dbReference>